<evidence type="ECO:0000313" key="3">
    <source>
        <dbReference type="Proteomes" id="UP000245206"/>
    </source>
</evidence>
<gene>
    <name evidence="2" type="ORF">LPTSP2_14280</name>
</gene>
<proteinExistence type="predicted"/>
<protein>
    <submittedName>
        <fullName evidence="2">Uncharacterized protein</fullName>
    </submittedName>
</protein>
<evidence type="ECO:0000313" key="2">
    <source>
        <dbReference type="EMBL" id="GBF42141.1"/>
    </source>
</evidence>
<comment type="caution">
    <text evidence="2">The sequence shown here is derived from an EMBL/GenBank/DDBJ whole genome shotgun (WGS) entry which is preliminary data.</text>
</comment>
<feature type="region of interest" description="Disordered" evidence="1">
    <location>
        <begin position="1"/>
        <end position="41"/>
    </location>
</feature>
<organism evidence="2 3">
    <name type="scientific">Leptospira ellinghausenii</name>
    <dbReference type="NCBI Taxonomy" id="1917822"/>
    <lineage>
        <taxon>Bacteria</taxon>
        <taxon>Pseudomonadati</taxon>
        <taxon>Spirochaetota</taxon>
        <taxon>Spirochaetia</taxon>
        <taxon>Leptospirales</taxon>
        <taxon>Leptospiraceae</taxon>
        <taxon>Leptospira</taxon>
    </lineage>
</organism>
<reference evidence="3" key="1">
    <citation type="journal article" date="2019" name="Microbiol. Immunol.">
        <title>Molecular and phenotypic characterization of Leptospira johnsonii sp. nov., Leptospira ellinghausenii sp. nov. and Leptospira ryugenii sp. nov. isolated from soil and water in Japan.</title>
        <authorList>
            <person name="Masuzawa T."/>
            <person name="Saito M."/>
            <person name="Nakao R."/>
            <person name="Nikaido Y."/>
            <person name="Matsumoto M."/>
            <person name="Ogawa M."/>
            <person name="Yokoyama M."/>
            <person name="Hidaka Y."/>
            <person name="Tomita J."/>
            <person name="Sakakibara K."/>
            <person name="Suzuki K."/>
            <person name="Yasuda S."/>
            <person name="Sato H."/>
            <person name="Yamaguchi M."/>
            <person name="Yoshida S.I."/>
            <person name="Koizumi N."/>
            <person name="Kawamura Y."/>
        </authorList>
    </citation>
    <scope>NUCLEOTIDE SEQUENCE [LARGE SCALE GENOMIC DNA]</scope>
    <source>
        <strain evidence="3">E18</strain>
    </source>
</reference>
<accession>A0A2P2DBX0</accession>
<dbReference type="AlphaFoldDB" id="A0A2P2DBX0"/>
<evidence type="ECO:0000256" key="1">
    <source>
        <dbReference type="SAM" id="MobiDB-lite"/>
    </source>
</evidence>
<sequence length="60" mass="6663">MQFRMHRGVTKFSGSGMVLEQPTKEGDSPVDETAKPPVKYPEYHGTRVILWETAGTTPQG</sequence>
<dbReference type="EMBL" id="BFAZ01000007">
    <property type="protein sequence ID" value="GBF42141.1"/>
    <property type="molecule type" value="Genomic_DNA"/>
</dbReference>
<name>A0A2P2DBX0_9LEPT</name>
<dbReference type="Proteomes" id="UP000245206">
    <property type="component" value="Unassembled WGS sequence"/>
</dbReference>
<keyword evidence="3" id="KW-1185">Reference proteome</keyword>